<dbReference type="PROSITE" id="PS51257">
    <property type="entry name" value="PROKAR_LIPOPROTEIN"/>
    <property type="match status" value="1"/>
</dbReference>
<dbReference type="Pfam" id="PF13205">
    <property type="entry name" value="Big_5"/>
    <property type="match status" value="1"/>
</dbReference>
<dbReference type="Pfam" id="PF07603">
    <property type="entry name" value="Lcl_C"/>
    <property type="match status" value="1"/>
</dbReference>
<accession>A0ABS2UHP3</accession>
<dbReference type="InterPro" id="IPR032812">
    <property type="entry name" value="SbsA_Ig"/>
</dbReference>
<name>A0ABS2UHP3_9LEPT</name>
<feature type="domain" description="GH29D-like beta-sandwich" evidence="4">
    <location>
        <begin position="184"/>
        <end position="260"/>
    </location>
</feature>
<comment type="caution">
    <text evidence="5">The sequence shown here is derived from an EMBL/GenBank/DDBJ whole genome shotgun (WGS) entry which is preliminary data.</text>
</comment>
<dbReference type="InterPro" id="IPR011460">
    <property type="entry name" value="Lcl_C"/>
</dbReference>
<evidence type="ECO:0000313" key="5">
    <source>
        <dbReference type="EMBL" id="MBM9579714.1"/>
    </source>
</evidence>
<evidence type="ECO:0000313" key="6">
    <source>
        <dbReference type="Proteomes" id="UP000724686"/>
    </source>
</evidence>
<dbReference type="Pfam" id="PF13290">
    <property type="entry name" value="CHB_HEX_C_1"/>
    <property type="match status" value="1"/>
</dbReference>
<keyword evidence="1" id="KW-0732">Signal</keyword>
<gene>
    <name evidence="5" type="ORF">JWG45_21425</name>
</gene>
<dbReference type="Proteomes" id="UP000724686">
    <property type="component" value="Unassembled WGS sequence"/>
</dbReference>
<proteinExistence type="predicted"/>
<feature type="domain" description="Lcl C-terminal" evidence="2">
    <location>
        <begin position="556"/>
        <end position="683"/>
    </location>
</feature>
<dbReference type="RefSeq" id="WP_205281645.1">
    <property type="nucleotide sequence ID" value="NZ_JAFFPU010000082.1"/>
</dbReference>
<keyword evidence="6" id="KW-1185">Reference proteome</keyword>
<protein>
    <submittedName>
        <fullName evidence="5">DUF1566 domain-containing protein</fullName>
    </submittedName>
</protein>
<organism evidence="5 6">
    <name type="scientific">Leptospira ainlahdjerensis</name>
    <dbReference type="NCBI Taxonomy" id="2810033"/>
    <lineage>
        <taxon>Bacteria</taxon>
        <taxon>Pseudomonadati</taxon>
        <taxon>Spirochaetota</taxon>
        <taxon>Spirochaetia</taxon>
        <taxon>Leptospirales</taxon>
        <taxon>Leptospiraceae</taxon>
        <taxon>Leptospira</taxon>
    </lineage>
</organism>
<dbReference type="EMBL" id="JAFFPU010000082">
    <property type="protein sequence ID" value="MBM9579714.1"/>
    <property type="molecule type" value="Genomic_DNA"/>
</dbReference>
<evidence type="ECO:0000259" key="2">
    <source>
        <dbReference type="Pfam" id="PF07603"/>
    </source>
</evidence>
<sequence>MKWDRKNYKLNPFRILGILLFLFFTSCLKDSSQDNFKFFYLPTSISNISNPFGSAGAPISNPSNLTFGGGKSLFNGVYYASVMSSGDFGVNIILNLSNVTSGSELKVCLNDPGCFGVGTPLYSTTLSSSVSNLELNLPFPEGYPVNIGGNSLHVSLVKDSQILSQKSVSLIYDNSAPSLSFSISGGTYTSAQSVNVTCTDAVSGCKDLIYTVDGTDPSLSLLSDFDPLSILFGSVFPTSSLGIGNGTTTVKVLASDRAGNLVGPVSATYTINLPLTPAPTLTLNSIQNGITNAGSATSINWTSDSSGNYYIVTATTGCTSITPGVTITSGVLGSAGTQDTTVPNASFSEGLNSFKLCLLDSSGQAGSFNFSVTLDTSAPILSSTSPNTGAVDIDVFNRELLLTFNEIMQPGTTVELHLFVTYGSGGTVTTTELTLPSSLIVQWISGTVVKIDLDSILPEFTSIQVKLSASHFKDLAGNSLVGDGTGHFYINYSTGGMVSLRNIIDSNQPGCFDASGGVVLCTGTGQDGAFSGTPALQSISAPTFLGGYTDDPVSIDFTSGLTWRTCVQGMEWNGSTCAGTPTEVNWTNALSSCNSLNERNTNLGYAGLKAWRLATLDDFHSLITFPSSTSGYTFIAPASFPNFPSNASNQRFWSATTIRTNTGNAYVIRNFGARIFTYNKNNSNDGYSYYAFCVNGNP</sequence>
<reference evidence="5 6" key="1">
    <citation type="submission" date="2021-02" db="EMBL/GenBank/DDBJ databases">
        <title>Leptospira ainlahdjerensis sp. nov., Leptospira ainazelensis sp. nov., Leptospira abararensis sp. nov. and Leptospira chreensis sp. nov., four new species isolated from water sources in Algeria.</title>
        <authorList>
            <person name="Amara Korba A."/>
            <person name="Kainiu M."/>
            <person name="Vincent A.T."/>
            <person name="Mariet J.-F."/>
            <person name="Veyrier F.J."/>
            <person name="Goarant C."/>
            <person name="Picardeau M."/>
        </authorList>
    </citation>
    <scope>NUCLEOTIDE SEQUENCE [LARGE SCALE GENOMIC DNA]</scope>
    <source>
        <strain evidence="5 6">201903070</strain>
    </source>
</reference>
<evidence type="ECO:0000259" key="4">
    <source>
        <dbReference type="Pfam" id="PF13290"/>
    </source>
</evidence>
<evidence type="ECO:0000259" key="3">
    <source>
        <dbReference type="Pfam" id="PF13205"/>
    </source>
</evidence>
<evidence type="ECO:0000256" key="1">
    <source>
        <dbReference type="ARBA" id="ARBA00022729"/>
    </source>
</evidence>
<dbReference type="InterPro" id="IPR059177">
    <property type="entry name" value="GH29D-like_dom"/>
</dbReference>
<feature type="domain" description="SbsA Ig-like" evidence="3">
    <location>
        <begin position="375"/>
        <end position="485"/>
    </location>
</feature>